<evidence type="ECO:0000256" key="1">
    <source>
        <dbReference type="SAM" id="MobiDB-lite"/>
    </source>
</evidence>
<name>A0A6J6F3J4_9ZZZZ</name>
<reference evidence="2" key="1">
    <citation type="submission" date="2020-05" db="EMBL/GenBank/DDBJ databases">
        <authorList>
            <person name="Chiriac C."/>
            <person name="Salcher M."/>
            <person name="Ghai R."/>
            <person name="Kavagutti S V."/>
        </authorList>
    </citation>
    <scope>NUCLEOTIDE SEQUENCE</scope>
</reference>
<sequence>MDNWSLNLDLVILVATVEQVVSKAVRTLLRRDRDHAAPVLTLSTTGTNSTNSTTSTLATGATEPEIGAPRSA</sequence>
<organism evidence="2">
    <name type="scientific">freshwater metagenome</name>
    <dbReference type="NCBI Taxonomy" id="449393"/>
    <lineage>
        <taxon>unclassified sequences</taxon>
        <taxon>metagenomes</taxon>
        <taxon>ecological metagenomes</taxon>
    </lineage>
</organism>
<evidence type="ECO:0000313" key="2">
    <source>
        <dbReference type="EMBL" id="CAB4583096.1"/>
    </source>
</evidence>
<accession>A0A6J6F3J4</accession>
<dbReference type="EMBL" id="CAEZSR010000166">
    <property type="protein sequence ID" value="CAB4583096.1"/>
    <property type="molecule type" value="Genomic_DNA"/>
</dbReference>
<feature type="region of interest" description="Disordered" evidence="1">
    <location>
        <begin position="40"/>
        <end position="72"/>
    </location>
</feature>
<gene>
    <name evidence="2" type="ORF">UFOPK1493_03219</name>
</gene>
<protein>
    <submittedName>
        <fullName evidence="2">Unannotated protein</fullName>
    </submittedName>
</protein>
<proteinExistence type="predicted"/>
<feature type="compositionally biased region" description="Low complexity" evidence="1">
    <location>
        <begin position="41"/>
        <end position="62"/>
    </location>
</feature>
<dbReference type="AlphaFoldDB" id="A0A6J6F3J4"/>